<organism evidence="2 3">
    <name type="scientific">candidate division MSBL1 archaeon SCGC-AAA259B11</name>
    <dbReference type="NCBI Taxonomy" id="1698260"/>
    <lineage>
        <taxon>Archaea</taxon>
        <taxon>Methanobacteriati</taxon>
        <taxon>Methanobacteriota</taxon>
        <taxon>candidate division MSBL1</taxon>
    </lineage>
</organism>
<feature type="transmembrane region" description="Helical" evidence="1">
    <location>
        <begin position="131"/>
        <end position="153"/>
    </location>
</feature>
<keyword evidence="1" id="KW-0812">Transmembrane</keyword>
<feature type="transmembrane region" description="Helical" evidence="1">
    <location>
        <begin position="30"/>
        <end position="52"/>
    </location>
</feature>
<feature type="transmembrane region" description="Helical" evidence="1">
    <location>
        <begin position="58"/>
        <end position="77"/>
    </location>
</feature>
<dbReference type="PANTHER" id="PTHR33269:SF17">
    <property type="entry name" value="NADH-UBIQUINONE OXIDOREDUCTASE CHAIN 6"/>
    <property type="match status" value="1"/>
</dbReference>
<dbReference type="EMBL" id="LHXK01000021">
    <property type="protein sequence ID" value="KXA89825.1"/>
    <property type="molecule type" value="Genomic_DNA"/>
</dbReference>
<protein>
    <recommendedName>
        <fullName evidence="4">NADH-quinone oxidoreductase subunit J</fullName>
    </recommendedName>
</protein>
<evidence type="ECO:0000313" key="3">
    <source>
        <dbReference type="Proteomes" id="UP000070184"/>
    </source>
</evidence>
<feature type="transmembrane region" description="Helical" evidence="1">
    <location>
        <begin position="6"/>
        <end position="23"/>
    </location>
</feature>
<feature type="transmembrane region" description="Helical" evidence="1">
    <location>
        <begin position="89"/>
        <end position="108"/>
    </location>
</feature>
<gene>
    <name evidence="2" type="ORF">AKJ61_02035</name>
</gene>
<dbReference type="GO" id="GO:0008137">
    <property type="term" value="F:NADH dehydrogenase (ubiquinone) activity"/>
    <property type="evidence" value="ECO:0007669"/>
    <property type="project" value="InterPro"/>
</dbReference>
<name>A0A133U6L6_9EURY</name>
<sequence length="158" mass="17139">MIDIIVFTVLAVLAIVFSSLVVFHRSLVYGAVALGFLGMVNSSFFIILGFPFVGLFHLMVYIGATVVFILFTVTMLRSGPIIGISAKKAAVIVSLLAAVSIAFAFTPYSEGFTSTAYFSLQSFSQLFVEKYWFPIIVTALALATTLIEGITLARMEVE</sequence>
<dbReference type="InterPro" id="IPR042106">
    <property type="entry name" value="Nuo/plastoQ_OxRdtase_6_NuoJ"/>
</dbReference>
<proteinExistence type="predicted"/>
<reference evidence="2 3" key="1">
    <citation type="journal article" date="2016" name="Sci. Rep.">
        <title>Metabolic traits of an uncultured archaeal lineage -MSBL1- from brine pools of the Red Sea.</title>
        <authorList>
            <person name="Mwirichia R."/>
            <person name="Alam I."/>
            <person name="Rashid M."/>
            <person name="Vinu M."/>
            <person name="Ba-Alawi W."/>
            <person name="Anthony Kamau A."/>
            <person name="Kamanda Ngugi D."/>
            <person name="Goker M."/>
            <person name="Klenk H.P."/>
            <person name="Bajic V."/>
            <person name="Stingl U."/>
        </authorList>
    </citation>
    <scope>NUCLEOTIDE SEQUENCE [LARGE SCALE GENOMIC DNA]</scope>
    <source>
        <strain evidence="2">SCGC-AAA259B11</strain>
    </source>
</reference>
<comment type="caution">
    <text evidence="2">The sequence shown here is derived from an EMBL/GenBank/DDBJ whole genome shotgun (WGS) entry which is preliminary data.</text>
</comment>
<dbReference type="PANTHER" id="PTHR33269">
    <property type="entry name" value="NADH-UBIQUINONE OXIDOREDUCTASE CHAIN 6"/>
    <property type="match status" value="1"/>
</dbReference>
<dbReference type="InterPro" id="IPR001457">
    <property type="entry name" value="NADH_UbQ/plastoQ_OxRdtase_su6"/>
</dbReference>
<evidence type="ECO:0000256" key="1">
    <source>
        <dbReference type="SAM" id="Phobius"/>
    </source>
</evidence>
<keyword evidence="1" id="KW-1133">Transmembrane helix</keyword>
<evidence type="ECO:0008006" key="4">
    <source>
        <dbReference type="Google" id="ProtNLM"/>
    </source>
</evidence>
<accession>A0A133U6L6</accession>
<keyword evidence="1" id="KW-0472">Membrane</keyword>
<evidence type="ECO:0000313" key="2">
    <source>
        <dbReference type="EMBL" id="KXA89825.1"/>
    </source>
</evidence>
<dbReference type="AlphaFoldDB" id="A0A133U6L6"/>
<dbReference type="Pfam" id="PF00499">
    <property type="entry name" value="Oxidored_q3"/>
    <property type="match status" value="1"/>
</dbReference>
<dbReference type="Proteomes" id="UP000070184">
    <property type="component" value="Unassembled WGS sequence"/>
</dbReference>
<dbReference type="Gene3D" id="1.20.120.1200">
    <property type="entry name" value="NADH-ubiquinone/plastoquinone oxidoreductase chain 6, subunit NuoJ"/>
    <property type="match status" value="1"/>
</dbReference>
<keyword evidence="3" id="KW-1185">Reference proteome</keyword>